<dbReference type="Proteomes" id="UP001060012">
    <property type="component" value="Chromosome"/>
</dbReference>
<organism evidence="1 2">
    <name type="scientific">Arcobacter roscoffensis</name>
    <dbReference type="NCBI Taxonomy" id="2961520"/>
    <lineage>
        <taxon>Bacteria</taxon>
        <taxon>Pseudomonadati</taxon>
        <taxon>Campylobacterota</taxon>
        <taxon>Epsilonproteobacteria</taxon>
        <taxon>Campylobacterales</taxon>
        <taxon>Arcobacteraceae</taxon>
        <taxon>Arcobacter</taxon>
    </lineage>
</organism>
<keyword evidence="2" id="KW-1185">Reference proteome</keyword>
<reference evidence="1" key="1">
    <citation type="submission" date="2022-07" db="EMBL/GenBank/DDBJ databases">
        <title>Arcobacter roscoffensis sp. nov., a marine bacterium isolated from coastal seawater collected from Roscoff, France.</title>
        <authorList>
            <person name="Pascual J."/>
            <person name="Lepeaux C."/>
            <person name="Methner A."/>
            <person name="Overmann J."/>
        </authorList>
    </citation>
    <scope>NUCLEOTIDE SEQUENCE</scope>
    <source>
        <strain evidence="1">ARW1-2F2</strain>
    </source>
</reference>
<gene>
    <name evidence="1" type="ORF">NJU99_08505</name>
</gene>
<accession>A0ABY5E2I6</accession>
<protein>
    <submittedName>
        <fullName evidence="1">Uncharacterized protein</fullName>
    </submittedName>
</protein>
<proteinExistence type="predicted"/>
<sequence>MSEKLVLGPLLSLENDNKYVVCFLSKTTQEYSVFFDEKQVEAKRLGNLKFGYLYRAEITIPLDEEAKNITYIIKTKNGLLSDNHDRKCWSFYIPSSKKKARLGIESYENFLNANLLEEKEIPYSMLILNEFNLIDDEVLSQIKEIKNWSKDNLDDFFEKLYIEKLGDEKMSLALASIPTMIMWHKTEENSINDKVLDETTKKYYEIFQLRTLKNNTLLTKDRSHFSFALEFGGNKILALDSKNNGKSKLLNNYLENKKDHSNLMIIYNN</sequence>
<evidence type="ECO:0000313" key="2">
    <source>
        <dbReference type="Proteomes" id="UP001060012"/>
    </source>
</evidence>
<evidence type="ECO:0000313" key="1">
    <source>
        <dbReference type="EMBL" id="UTJ05308.1"/>
    </source>
</evidence>
<dbReference type="RefSeq" id="WP_254575489.1">
    <property type="nucleotide sequence ID" value="NZ_CP100595.1"/>
</dbReference>
<dbReference type="EMBL" id="CP100595">
    <property type="protein sequence ID" value="UTJ05308.1"/>
    <property type="molecule type" value="Genomic_DNA"/>
</dbReference>
<name>A0ABY5E2I6_9BACT</name>